<evidence type="ECO:0000256" key="4">
    <source>
        <dbReference type="PIRSR" id="PIRSR600888-3"/>
    </source>
</evidence>
<dbReference type="Pfam" id="PF00908">
    <property type="entry name" value="dTDP_sugar_isom"/>
    <property type="match status" value="1"/>
</dbReference>
<dbReference type="PANTHER" id="PTHR21047">
    <property type="entry name" value="DTDP-6-DEOXY-D-GLUCOSE-3,5 EPIMERASE"/>
    <property type="match status" value="1"/>
</dbReference>
<dbReference type="InterPro" id="IPR014710">
    <property type="entry name" value="RmlC-like_jellyroll"/>
</dbReference>
<dbReference type="SUPFAM" id="SSF51182">
    <property type="entry name" value="RmlC-like cupins"/>
    <property type="match status" value="1"/>
</dbReference>
<dbReference type="EMBL" id="QOIM01000040">
    <property type="protein sequence ID" value="RCG15742.1"/>
    <property type="molecule type" value="Genomic_DNA"/>
</dbReference>
<gene>
    <name evidence="5" type="ORF">DQ392_21935</name>
</gene>
<proteinExistence type="inferred from homology"/>
<comment type="caution">
    <text evidence="5">The sequence shown here is derived from an EMBL/GenBank/DDBJ whole genome shotgun (WGS) entry which is preliminary data.</text>
</comment>
<dbReference type="OrthoDB" id="9800680at2"/>
<dbReference type="GO" id="GO:0019305">
    <property type="term" value="P:dTDP-rhamnose biosynthetic process"/>
    <property type="evidence" value="ECO:0007669"/>
    <property type="project" value="TreeGrafter"/>
</dbReference>
<reference evidence="5 6" key="1">
    <citation type="submission" date="2018-06" db="EMBL/GenBank/DDBJ databases">
        <title>Streptomyces reniochalinae sp. nov. and Streptomyces diacarnus sp. nov. from marine sponges.</title>
        <authorList>
            <person name="Li L."/>
        </authorList>
    </citation>
    <scope>NUCLEOTIDE SEQUENCE [LARGE SCALE GENOMIC DNA]</scope>
    <source>
        <strain evidence="5 6">LHW50302</strain>
    </source>
</reference>
<feature type="active site" description="Proton donor" evidence="3">
    <location>
        <position position="133"/>
    </location>
</feature>
<dbReference type="RefSeq" id="WP_114017409.1">
    <property type="nucleotide sequence ID" value="NZ_QOIM01000040.1"/>
</dbReference>
<keyword evidence="6" id="KW-1185">Reference proteome</keyword>
<evidence type="ECO:0000313" key="6">
    <source>
        <dbReference type="Proteomes" id="UP000253507"/>
    </source>
</evidence>
<feature type="site" description="Participates in a stacking interaction with the thymidine ring of dTDP-4-oxo-6-deoxyglucose" evidence="4">
    <location>
        <position position="139"/>
    </location>
</feature>
<organism evidence="5 6">
    <name type="scientific">Streptomyces reniochalinae</name>
    <dbReference type="NCBI Taxonomy" id="2250578"/>
    <lineage>
        <taxon>Bacteria</taxon>
        <taxon>Bacillati</taxon>
        <taxon>Actinomycetota</taxon>
        <taxon>Actinomycetes</taxon>
        <taxon>Kitasatosporales</taxon>
        <taxon>Streptomycetaceae</taxon>
        <taxon>Streptomyces</taxon>
    </lineage>
</organism>
<dbReference type="GO" id="GO:0008830">
    <property type="term" value="F:dTDP-4-dehydrorhamnose 3,5-epimerase activity"/>
    <property type="evidence" value="ECO:0007669"/>
    <property type="project" value="InterPro"/>
</dbReference>
<dbReference type="PANTHER" id="PTHR21047:SF2">
    <property type="entry name" value="THYMIDINE DIPHOSPHO-4-KETO-RHAMNOSE 3,5-EPIMERASE"/>
    <property type="match status" value="1"/>
</dbReference>
<evidence type="ECO:0000256" key="3">
    <source>
        <dbReference type="PIRSR" id="PIRSR600888-1"/>
    </source>
</evidence>
<evidence type="ECO:0000256" key="2">
    <source>
        <dbReference type="ARBA" id="ARBA00023235"/>
    </source>
</evidence>
<accession>A0A367EDE2</accession>
<feature type="active site" description="Proton acceptor" evidence="3">
    <location>
        <position position="63"/>
    </location>
</feature>
<dbReference type="InterPro" id="IPR000888">
    <property type="entry name" value="RmlC-like"/>
</dbReference>
<dbReference type="GO" id="GO:0005829">
    <property type="term" value="C:cytosol"/>
    <property type="evidence" value="ECO:0007669"/>
    <property type="project" value="TreeGrafter"/>
</dbReference>
<dbReference type="AlphaFoldDB" id="A0A367EDE2"/>
<comment type="similarity">
    <text evidence="1">Belongs to the dTDP-4-dehydrorhamnose 3,5-epimerase family.</text>
</comment>
<sequence length="202" mass="22046">MEYRELKVKGAFEFVPRVFPDARGQFTAPLQRSAFVAAVGHPLPAVAQTNCSTSRRGTLRGIHFTRTPPGVTKYVSCAYGRAVDLVVDLRVGSPTFMEWDAVTMGGTQPRAVYFPIGVGHAFLALEDDTVMSYLVSEEYVPEHEHSVSPFDPALDLPVPGRGQVVVSERDAGAPTVAEAEKAGMLPDYRTCLELGREPHREA</sequence>
<dbReference type="Proteomes" id="UP000253507">
    <property type="component" value="Unassembled WGS sequence"/>
</dbReference>
<dbReference type="InterPro" id="IPR011051">
    <property type="entry name" value="RmlC_Cupin_sf"/>
</dbReference>
<evidence type="ECO:0000256" key="1">
    <source>
        <dbReference type="ARBA" id="ARBA00010154"/>
    </source>
</evidence>
<evidence type="ECO:0000313" key="5">
    <source>
        <dbReference type="EMBL" id="RCG15742.1"/>
    </source>
</evidence>
<protein>
    <submittedName>
        <fullName evidence="5">dTDP-4-keto-6-deoxy-D-glucose epimerase</fullName>
    </submittedName>
</protein>
<dbReference type="Gene3D" id="2.60.120.10">
    <property type="entry name" value="Jelly Rolls"/>
    <property type="match status" value="1"/>
</dbReference>
<keyword evidence="2" id="KW-0413">Isomerase</keyword>
<name>A0A367EDE2_9ACTN</name>
<dbReference type="CDD" id="cd00438">
    <property type="entry name" value="cupin_RmlC"/>
    <property type="match status" value="1"/>
</dbReference>
<dbReference type="GO" id="GO:0000271">
    <property type="term" value="P:polysaccharide biosynthetic process"/>
    <property type="evidence" value="ECO:0007669"/>
    <property type="project" value="TreeGrafter"/>
</dbReference>